<feature type="domain" description="ATP synthase alpha subunit C-terminal" evidence="16">
    <location>
        <begin position="379"/>
        <end position="504"/>
    </location>
</feature>
<evidence type="ECO:0000256" key="10">
    <source>
        <dbReference type="ARBA" id="ARBA00023136"/>
    </source>
</evidence>
<evidence type="ECO:0000256" key="5">
    <source>
        <dbReference type="ARBA" id="ARBA00022741"/>
    </source>
</evidence>
<evidence type="ECO:0000313" key="19">
    <source>
        <dbReference type="Proteomes" id="UP001162802"/>
    </source>
</evidence>
<dbReference type="Gene3D" id="1.20.150.20">
    <property type="entry name" value="ATP synthase alpha/beta chain, C-terminal domain"/>
    <property type="match status" value="1"/>
</dbReference>
<comment type="function">
    <text evidence="1 14">Produces ATP from ADP in the presence of a proton gradient across the membrane. The alpha chain is a regulatory subunit.</text>
</comment>
<evidence type="ECO:0000259" key="16">
    <source>
        <dbReference type="Pfam" id="PF00306"/>
    </source>
</evidence>
<dbReference type="Gene3D" id="2.40.30.20">
    <property type="match status" value="1"/>
</dbReference>
<evidence type="ECO:0000256" key="4">
    <source>
        <dbReference type="ARBA" id="ARBA00022448"/>
    </source>
</evidence>
<keyword evidence="19" id="KW-1185">Reference proteome</keyword>
<name>A0ABT0AA73_9SPHN</name>
<comment type="subunit">
    <text evidence="13">F-type ATPases have 2 components, CF(1) - the catalytic core - and CF(0) - the membrane proton channel. CF(1) has five subunits: alpha(3), beta(3), gamma(1), delta(1), epsilon(1). CF(0) has four main subunits: a(1), b(1), b'(1) and c(9-12).</text>
</comment>
<dbReference type="Pfam" id="PF00006">
    <property type="entry name" value="ATP-synt_ab"/>
    <property type="match status" value="1"/>
</dbReference>
<reference evidence="18" key="1">
    <citation type="submission" date="2022-03" db="EMBL/GenBank/DDBJ databases">
        <title>Identification of a novel bacterium isolated from mangrove sediments.</title>
        <authorList>
            <person name="Pan X."/>
        </authorList>
    </citation>
    <scope>NUCLEOTIDE SEQUENCE</scope>
    <source>
        <strain evidence="18">B2637</strain>
    </source>
</reference>
<dbReference type="InterPro" id="IPR000793">
    <property type="entry name" value="ATP_synth_asu_C"/>
</dbReference>
<dbReference type="InterPro" id="IPR023366">
    <property type="entry name" value="ATP_synth_asu-like_sf"/>
</dbReference>
<dbReference type="EMBL" id="JALHAT010000005">
    <property type="protein sequence ID" value="MCJ1960093.1"/>
    <property type="molecule type" value="Genomic_DNA"/>
</dbReference>
<dbReference type="InterPro" id="IPR004100">
    <property type="entry name" value="ATPase_F1/V1/A1_a/bsu_N"/>
</dbReference>
<keyword evidence="11 14" id="KW-0139">CF(1)</keyword>
<sequence>MDIRAAEISKVIKDQIANFGTEAQVSEVGKVLSVGDGIARIHGLDQCQAGEMVEFANGIQGMALNLEADNVGVVIFGSDAEIKEGDTVKRTGTIVDVPTGKGLLGRVVDALGNPIDGKGPIEYTERRRVESKAPGIIPRKSVHEPVQTGLKAIDALVPVGRGQRELIIGDRQTGKTAVAIDTFINQKGPNQSDDEGKKLYCIYVAVGQKRSTVAQIVRQLEENGAMEYSIVIAATASEPAPLQYLAPYTGAAMGEFFRDNGMHAVIVYDDLSKQAVAYRQMSLLLRRPPGREAYPGDVFYLHSRLLERAAKMSDEMGAGSLTALPIIETQAGDVSAYIPTNVISITDGQIFLETGLFYQGVRPAINVGLSVSRVGGSAQTKAMKKVAGSIKLELAQYREMAAFAQFGSDLDASTQKLLNRGARLTELLKQPQFSPLPFEEQTVSIFAGTNGYLDTVAVSDVVRYEAEMLSFMRSEHAEVLAEIRESKKFEGEVKDKTVAALDKFAKTFA</sequence>
<dbReference type="CDD" id="cd01132">
    <property type="entry name" value="F1-ATPase_alpha_CD"/>
    <property type="match status" value="1"/>
</dbReference>
<dbReference type="Proteomes" id="UP001162802">
    <property type="component" value="Unassembled WGS sequence"/>
</dbReference>
<keyword evidence="5 14" id="KW-0547">Nucleotide-binding</keyword>
<dbReference type="EC" id="7.1.2.2" evidence="14"/>
<dbReference type="SUPFAM" id="SSF50615">
    <property type="entry name" value="N-terminal domain of alpha and beta subunits of F1 ATP synthase"/>
    <property type="match status" value="1"/>
</dbReference>
<comment type="catalytic activity">
    <reaction evidence="14">
        <text>ATP + H2O + 4 H(+)(in) = ADP + phosphate + 5 H(+)(out)</text>
        <dbReference type="Rhea" id="RHEA:57720"/>
        <dbReference type="ChEBI" id="CHEBI:15377"/>
        <dbReference type="ChEBI" id="CHEBI:15378"/>
        <dbReference type="ChEBI" id="CHEBI:30616"/>
        <dbReference type="ChEBI" id="CHEBI:43474"/>
        <dbReference type="ChEBI" id="CHEBI:456216"/>
        <dbReference type="EC" id="7.1.2.2"/>
    </reaction>
</comment>
<keyword evidence="6 14" id="KW-0375">Hydrogen ion transport</keyword>
<comment type="subcellular location">
    <subcellularLocation>
        <location evidence="14">Cell membrane</location>
        <topology evidence="14">Peripheral membrane protein</topology>
    </subcellularLocation>
    <subcellularLocation>
        <location evidence="2">Membrane</location>
    </subcellularLocation>
</comment>
<dbReference type="InterPro" id="IPR036121">
    <property type="entry name" value="ATPase_F1/V1/A1_a/bsu_N_sf"/>
</dbReference>
<evidence type="ECO:0000256" key="3">
    <source>
        <dbReference type="ARBA" id="ARBA00008936"/>
    </source>
</evidence>
<protein>
    <recommendedName>
        <fullName evidence="14">ATP synthase subunit alpha</fullName>
        <ecNumber evidence="14">7.1.2.2</ecNumber>
    </recommendedName>
    <alternativeName>
        <fullName evidence="14">ATP synthase F1 sector subunit alpha</fullName>
    </alternativeName>
    <alternativeName>
        <fullName evidence="14">F-ATPase subunit alpha</fullName>
    </alternativeName>
</protein>
<dbReference type="RefSeq" id="WP_226636845.1">
    <property type="nucleotide sequence ID" value="NZ_JALHAT010000005.1"/>
</dbReference>
<dbReference type="SUPFAM" id="SSF52540">
    <property type="entry name" value="P-loop containing nucleoside triphosphate hydrolases"/>
    <property type="match status" value="1"/>
</dbReference>
<evidence type="ECO:0000256" key="9">
    <source>
        <dbReference type="ARBA" id="ARBA00023065"/>
    </source>
</evidence>
<evidence type="ECO:0000256" key="12">
    <source>
        <dbReference type="ARBA" id="ARBA00023310"/>
    </source>
</evidence>
<dbReference type="NCBIfam" id="NF009884">
    <property type="entry name" value="PRK13343.1"/>
    <property type="match status" value="1"/>
</dbReference>
<evidence type="ECO:0000256" key="14">
    <source>
        <dbReference type="HAMAP-Rule" id="MF_01346"/>
    </source>
</evidence>
<dbReference type="CDD" id="cd18116">
    <property type="entry name" value="ATP-synt_F1_alpha_N"/>
    <property type="match status" value="1"/>
</dbReference>
<dbReference type="InterPro" id="IPR000194">
    <property type="entry name" value="ATPase_F1/V1/A1_a/bsu_nucl-bd"/>
</dbReference>
<dbReference type="InterPro" id="IPR038376">
    <property type="entry name" value="ATP_synth_asu_C_sf"/>
</dbReference>
<feature type="domain" description="ATPase F1/V1/A1 complex alpha/beta subunit N-terminal" evidence="17">
    <location>
        <begin position="25"/>
        <end position="92"/>
    </location>
</feature>
<dbReference type="Gene3D" id="3.40.50.300">
    <property type="entry name" value="P-loop containing nucleotide triphosphate hydrolases"/>
    <property type="match status" value="1"/>
</dbReference>
<keyword evidence="10 14" id="KW-0472">Membrane</keyword>
<dbReference type="InterPro" id="IPR005294">
    <property type="entry name" value="ATP_synth_F1_asu"/>
</dbReference>
<evidence type="ECO:0000256" key="8">
    <source>
        <dbReference type="ARBA" id="ARBA00022967"/>
    </source>
</evidence>
<feature type="binding site" evidence="14">
    <location>
        <begin position="169"/>
        <end position="176"/>
    </location>
    <ligand>
        <name>ATP</name>
        <dbReference type="ChEBI" id="CHEBI:30616"/>
    </ligand>
</feature>
<comment type="caution">
    <text evidence="18">The sequence shown here is derived from an EMBL/GenBank/DDBJ whole genome shotgun (WGS) entry which is preliminary data.</text>
</comment>
<keyword evidence="7 14" id="KW-0067">ATP-binding</keyword>
<evidence type="ECO:0000256" key="7">
    <source>
        <dbReference type="ARBA" id="ARBA00022840"/>
    </source>
</evidence>
<keyword evidence="9 14" id="KW-0406">Ion transport</keyword>
<dbReference type="PROSITE" id="PS00152">
    <property type="entry name" value="ATPASE_ALPHA_BETA"/>
    <property type="match status" value="1"/>
</dbReference>
<evidence type="ECO:0000256" key="6">
    <source>
        <dbReference type="ARBA" id="ARBA00022781"/>
    </source>
</evidence>
<evidence type="ECO:0000256" key="1">
    <source>
        <dbReference type="ARBA" id="ARBA00003784"/>
    </source>
</evidence>
<dbReference type="CDD" id="cd18113">
    <property type="entry name" value="ATP-synt_F1_alpha_C"/>
    <property type="match status" value="1"/>
</dbReference>
<evidence type="ECO:0000256" key="11">
    <source>
        <dbReference type="ARBA" id="ARBA00023196"/>
    </source>
</evidence>
<evidence type="ECO:0000259" key="15">
    <source>
        <dbReference type="Pfam" id="PF00006"/>
    </source>
</evidence>
<keyword evidence="4 14" id="KW-0813">Transport</keyword>
<evidence type="ECO:0000313" key="18">
    <source>
        <dbReference type="EMBL" id="MCJ1960093.1"/>
    </source>
</evidence>
<keyword evidence="12 14" id="KW-0066">ATP synthesis</keyword>
<dbReference type="Pfam" id="PF00306">
    <property type="entry name" value="ATP-synt_ab_C"/>
    <property type="match status" value="1"/>
</dbReference>
<dbReference type="NCBIfam" id="TIGR00962">
    <property type="entry name" value="atpA"/>
    <property type="match status" value="1"/>
</dbReference>
<dbReference type="SUPFAM" id="SSF47917">
    <property type="entry name" value="C-terminal domain of alpha and beta subunits of F1 ATP synthase"/>
    <property type="match status" value="1"/>
</dbReference>
<dbReference type="HAMAP" id="MF_01346">
    <property type="entry name" value="ATP_synth_alpha_bact"/>
    <property type="match status" value="1"/>
</dbReference>
<gene>
    <name evidence="14 18" type="primary">atpA</name>
    <name evidence="18" type="ORF">MTR65_05340</name>
</gene>
<dbReference type="InterPro" id="IPR027417">
    <property type="entry name" value="P-loop_NTPase"/>
</dbReference>
<dbReference type="PIRSF" id="PIRSF039088">
    <property type="entry name" value="F_ATPase_subunit_alpha"/>
    <property type="match status" value="1"/>
</dbReference>
<dbReference type="PANTHER" id="PTHR48082:SF2">
    <property type="entry name" value="ATP SYNTHASE SUBUNIT ALPHA, MITOCHONDRIAL"/>
    <property type="match status" value="1"/>
</dbReference>
<keyword evidence="8 14" id="KW-1278">Translocase</keyword>
<evidence type="ECO:0000259" key="17">
    <source>
        <dbReference type="Pfam" id="PF02874"/>
    </source>
</evidence>
<comment type="similarity">
    <text evidence="3 14">Belongs to the ATPase alpha/beta chains family.</text>
</comment>
<proteinExistence type="inferred from homology"/>
<accession>A0ABT0AA73</accession>
<feature type="domain" description="ATPase F1/V1/A1 complex alpha/beta subunit nucleotide-binding" evidence="15">
    <location>
        <begin position="149"/>
        <end position="372"/>
    </location>
</feature>
<evidence type="ECO:0000256" key="2">
    <source>
        <dbReference type="ARBA" id="ARBA00004370"/>
    </source>
</evidence>
<dbReference type="InterPro" id="IPR020003">
    <property type="entry name" value="ATPase_a/bsu_AS"/>
</dbReference>
<dbReference type="InterPro" id="IPR033732">
    <property type="entry name" value="ATP_synth_F1_a_nt-bd_dom"/>
</dbReference>
<evidence type="ECO:0000256" key="13">
    <source>
        <dbReference type="ARBA" id="ARBA00026013"/>
    </source>
</evidence>
<dbReference type="Pfam" id="PF02874">
    <property type="entry name" value="ATP-synt_ab_N"/>
    <property type="match status" value="1"/>
</dbReference>
<feature type="site" description="Required for activity" evidence="14">
    <location>
        <position position="370"/>
    </location>
</feature>
<organism evidence="18 19">
    <name type="scientific">Novosphingobium mangrovi</name>
    <name type="common">ex Hu et al. 2023</name>
    <dbReference type="NCBI Taxonomy" id="2930094"/>
    <lineage>
        <taxon>Bacteria</taxon>
        <taxon>Pseudomonadati</taxon>
        <taxon>Pseudomonadota</taxon>
        <taxon>Alphaproteobacteria</taxon>
        <taxon>Sphingomonadales</taxon>
        <taxon>Sphingomonadaceae</taxon>
        <taxon>Novosphingobium</taxon>
    </lineage>
</organism>
<dbReference type="PANTHER" id="PTHR48082">
    <property type="entry name" value="ATP SYNTHASE SUBUNIT ALPHA, MITOCHONDRIAL"/>
    <property type="match status" value="1"/>
</dbReference>
<keyword evidence="14" id="KW-1003">Cell membrane</keyword>